<evidence type="ECO:0000256" key="1">
    <source>
        <dbReference type="ARBA" id="ARBA00004651"/>
    </source>
</evidence>
<keyword evidence="2" id="KW-1003">Cell membrane</keyword>
<keyword evidence="5 6" id="KW-0472">Membrane</keyword>
<evidence type="ECO:0000256" key="3">
    <source>
        <dbReference type="ARBA" id="ARBA00022692"/>
    </source>
</evidence>
<feature type="transmembrane region" description="Helical" evidence="6">
    <location>
        <begin position="306"/>
        <end position="327"/>
    </location>
</feature>
<dbReference type="GO" id="GO:0043190">
    <property type="term" value="C:ATP-binding cassette (ABC) transporter complex"/>
    <property type="evidence" value="ECO:0007669"/>
    <property type="project" value="TreeGrafter"/>
</dbReference>
<dbReference type="EMBL" id="DTGR01000154">
    <property type="protein sequence ID" value="HHS29949.1"/>
    <property type="molecule type" value="Genomic_DNA"/>
</dbReference>
<comment type="subcellular location">
    <subcellularLocation>
        <location evidence="1">Cell membrane</location>
        <topology evidence="1">Multi-pass membrane protein</topology>
    </subcellularLocation>
</comment>
<feature type="transmembrane region" description="Helical" evidence="6">
    <location>
        <begin position="17"/>
        <end position="41"/>
    </location>
</feature>
<dbReference type="GO" id="GO:0015920">
    <property type="term" value="P:lipopolysaccharide transport"/>
    <property type="evidence" value="ECO:0007669"/>
    <property type="project" value="TreeGrafter"/>
</dbReference>
<feature type="transmembrane region" description="Helical" evidence="6">
    <location>
        <begin position="53"/>
        <end position="77"/>
    </location>
</feature>
<dbReference type="AlphaFoldDB" id="A0A7V6DQ83"/>
<feature type="transmembrane region" description="Helical" evidence="6">
    <location>
        <begin position="97"/>
        <end position="118"/>
    </location>
</feature>
<organism evidence="7">
    <name type="scientific">Desulfobacca acetoxidans</name>
    <dbReference type="NCBI Taxonomy" id="60893"/>
    <lineage>
        <taxon>Bacteria</taxon>
        <taxon>Pseudomonadati</taxon>
        <taxon>Thermodesulfobacteriota</taxon>
        <taxon>Desulfobaccia</taxon>
        <taxon>Desulfobaccales</taxon>
        <taxon>Desulfobaccaceae</taxon>
        <taxon>Desulfobacca</taxon>
    </lineage>
</organism>
<accession>A0A7V6DQ83</accession>
<protein>
    <submittedName>
        <fullName evidence="7">YjgP/YjgQ family permease</fullName>
    </submittedName>
</protein>
<feature type="transmembrane region" description="Helical" evidence="6">
    <location>
        <begin position="280"/>
        <end position="300"/>
    </location>
</feature>
<proteinExistence type="predicted"/>
<dbReference type="PANTHER" id="PTHR33529:SF6">
    <property type="entry name" value="YJGP_YJGQ FAMILY PERMEASE"/>
    <property type="match status" value="1"/>
</dbReference>
<feature type="transmembrane region" description="Helical" evidence="6">
    <location>
        <begin position="339"/>
        <end position="357"/>
    </location>
</feature>
<evidence type="ECO:0000313" key="7">
    <source>
        <dbReference type="EMBL" id="HHS29949.1"/>
    </source>
</evidence>
<keyword evidence="4 6" id="KW-1133">Transmembrane helix</keyword>
<name>A0A7V6DQ83_9BACT</name>
<gene>
    <name evidence="7" type="ORF">ENV52_09660</name>
</gene>
<dbReference type="Pfam" id="PF03739">
    <property type="entry name" value="LptF_LptG"/>
    <property type="match status" value="1"/>
</dbReference>
<evidence type="ECO:0000256" key="6">
    <source>
        <dbReference type="SAM" id="Phobius"/>
    </source>
</evidence>
<evidence type="ECO:0000256" key="5">
    <source>
        <dbReference type="ARBA" id="ARBA00023136"/>
    </source>
</evidence>
<evidence type="ECO:0000256" key="2">
    <source>
        <dbReference type="ARBA" id="ARBA00022475"/>
    </source>
</evidence>
<dbReference type="InterPro" id="IPR005495">
    <property type="entry name" value="LptG/LptF_permease"/>
</dbReference>
<evidence type="ECO:0000256" key="4">
    <source>
        <dbReference type="ARBA" id="ARBA00022989"/>
    </source>
</evidence>
<sequence length="386" mass="43913">MPRIIHRYLIKEVLSPFVVSLLAFTTIVFSGRLLLITRMILGKGIGFREILEAAFFLFPYLLVFTLPMAATVGIILALMRLSVDHEMIALKIAGLDYFRLLAPIMVFSLIAALFTLLLTTYGSPWGQKSTQELLSEVVKKRADLALQEQTFNTEFKDLMLFVNRVLPRGGKMEGVFINDWRQPENPQTIYAKDGQLRYDPAQGTMVLHLSDGLVIRWGSELGHQQTVKFKTYELPLQLFGAHGQVSERELSFRELQEGIRSEPIGSKRYVRLVVELHQRLALPLGAFLLCLLAMPLGLSPRVHGRTWGLVVGLLTFLIYYIVFTASWRLAFSTALNPALAPYLADILFAVVALYFWWRTLQELPLVPVGWSWRRLLPAWRNPLLPS</sequence>
<keyword evidence="3 6" id="KW-0812">Transmembrane</keyword>
<reference evidence="7" key="1">
    <citation type="journal article" date="2020" name="mSystems">
        <title>Genome- and Community-Level Interaction Insights into Carbon Utilization and Element Cycling Functions of Hydrothermarchaeota in Hydrothermal Sediment.</title>
        <authorList>
            <person name="Zhou Z."/>
            <person name="Liu Y."/>
            <person name="Xu W."/>
            <person name="Pan J."/>
            <person name="Luo Z.H."/>
            <person name="Li M."/>
        </authorList>
    </citation>
    <scope>NUCLEOTIDE SEQUENCE [LARGE SCALE GENOMIC DNA]</scope>
    <source>
        <strain evidence="7">SpSt-767</strain>
    </source>
</reference>
<dbReference type="PANTHER" id="PTHR33529">
    <property type="entry name" value="SLR0882 PROTEIN-RELATED"/>
    <property type="match status" value="1"/>
</dbReference>
<comment type="caution">
    <text evidence="7">The sequence shown here is derived from an EMBL/GenBank/DDBJ whole genome shotgun (WGS) entry which is preliminary data.</text>
</comment>